<feature type="transmembrane region" description="Helical" evidence="6">
    <location>
        <begin position="134"/>
        <end position="153"/>
    </location>
</feature>
<keyword evidence="2 6" id="KW-0812">Transmembrane</keyword>
<dbReference type="Proteomes" id="UP000464314">
    <property type="component" value="Chromosome"/>
</dbReference>
<keyword evidence="4 6" id="KW-1133">Transmembrane helix</keyword>
<dbReference type="PANTHER" id="PTHR30474">
    <property type="entry name" value="CELL CYCLE PROTEIN"/>
    <property type="match status" value="1"/>
</dbReference>
<dbReference type="InterPro" id="IPR001182">
    <property type="entry name" value="FtsW/RodA"/>
</dbReference>
<dbReference type="GO" id="GO:0008360">
    <property type="term" value="P:regulation of cell shape"/>
    <property type="evidence" value="ECO:0007669"/>
    <property type="project" value="UniProtKB-KW"/>
</dbReference>
<dbReference type="GO" id="GO:0032153">
    <property type="term" value="C:cell division site"/>
    <property type="evidence" value="ECO:0007669"/>
    <property type="project" value="TreeGrafter"/>
</dbReference>
<evidence type="ECO:0000256" key="5">
    <source>
        <dbReference type="ARBA" id="ARBA00023136"/>
    </source>
</evidence>
<evidence type="ECO:0000256" key="6">
    <source>
        <dbReference type="SAM" id="Phobius"/>
    </source>
</evidence>
<keyword evidence="8" id="KW-1185">Reference proteome</keyword>
<feature type="transmembrane region" description="Helical" evidence="6">
    <location>
        <begin position="309"/>
        <end position="337"/>
    </location>
</feature>
<feature type="transmembrane region" description="Helical" evidence="6">
    <location>
        <begin position="349"/>
        <end position="369"/>
    </location>
</feature>
<feature type="transmembrane region" description="Helical" evidence="6">
    <location>
        <begin position="12"/>
        <end position="34"/>
    </location>
</feature>
<feature type="transmembrane region" description="Helical" evidence="6">
    <location>
        <begin position="181"/>
        <end position="199"/>
    </location>
</feature>
<feature type="transmembrane region" description="Helical" evidence="6">
    <location>
        <begin position="271"/>
        <end position="297"/>
    </location>
</feature>
<evidence type="ECO:0000256" key="3">
    <source>
        <dbReference type="ARBA" id="ARBA00022960"/>
    </source>
</evidence>
<dbReference type="GO" id="GO:0015648">
    <property type="term" value="F:lipid-linked peptidoglycan transporter activity"/>
    <property type="evidence" value="ECO:0007669"/>
    <property type="project" value="TreeGrafter"/>
</dbReference>
<evidence type="ECO:0000256" key="4">
    <source>
        <dbReference type="ARBA" id="ARBA00022989"/>
    </source>
</evidence>
<keyword evidence="5 6" id="KW-0472">Membrane</keyword>
<dbReference type="GO" id="GO:0051301">
    <property type="term" value="P:cell division"/>
    <property type="evidence" value="ECO:0007669"/>
    <property type="project" value="InterPro"/>
</dbReference>
<dbReference type="AlphaFoldDB" id="A0A6P1TPW6"/>
<dbReference type="KEGG" id="anr:Ana3638_16855"/>
<protein>
    <submittedName>
        <fullName evidence="7">FtsW/RodA/SpoVE family cell cycle protein</fullName>
    </submittedName>
</protein>
<organism evidence="7 8">
    <name type="scientific">Anaerocolumna sedimenticola</name>
    <dbReference type="NCBI Taxonomy" id="2696063"/>
    <lineage>
        <taxon>Bacteria</taxon>
        <taxon>Bacillati</taxon>
        <taxon>Bacillota</taxon>
        <taxon>Clostridia</taxon>
        <taxon>Lachnospirales</taxon>
        <taxon>Lachnospiraceae</taxon>
        <taxon>Anaerocolumna</taxon>
    </lineage>
</organism>
<evidence type="ECO:0000313" key="7">
    <source>
        <dbReference type="EMBL" id="QHQ62249.1"/>
    </source>
</evidence>
<reference evidence="7 8" key="1">
    <citation type="submission" date="2020-01" db="EMBL/GenBank/DDBJ databases">
        <title>Genome analysis of Anaerocolumna sp. CBA3638.</title>
        <authorList>
            <person name="Kim J."/>
            <person name="Roh S.W."/>
        </authorList>
    </citation>
    <scope>NUCLEOTIDE SEQUENCE [LARGE SCALE GENOMIC DNA]</scope>
    <source>
        <strain evidence="7 8">CBA3638</strain>
    </source>
</reference>
<gene>
    <name evidence="7" type="ORF">Ana3638_16855</name>
</gene>
<evidence type="ECO:0000256" key="1">
    <source>
        <dbReference type="ARBA" id="ARBA00004141"/>
    </source>
</evidence>
<dbReference type="EMBL" id="CP048000">
    <property type="protein sequence ID" value="QHQ62249.1"/>
    <property type="molecule type" value="Genomic_DNA"/>
</dbReference>
<proteinExistence type="predicted"/>
<feature type="transmembrane region" description="Helical" evidence="6">
    <location>
        <begin position="159"/>
        <end position="176"/>
    </location>
</feature>
<evidence type="ECO:0000256" key="2">
    <source>
        <dbReference type="ARBA" id="ARBA00022692"/>
    </source>
</evidence>
<comment type="subcellular location">
    <subcellularLocation>
        <location evidence="1">Membrane</location>
        <topology evidence="1">Multi-pass membrane protein</topology>
    </subcellularLocation>
</comment>
<feature type="transmembrane region" description="Helical" evidence="6">
    <location>
        <begin position="46"/>
        <end position="64"/>
    </location>
</feature>
<dbReference type="GO" id="GO:0005886">
    <property type="term" value="C:plasma membrane"/>
    <property type="evidence" value="ECO:0007669"/>
    <property type="project" value="TreeGrafter"/>
</dbReference>
<sequence>MFQFKQYNIKHYDISMMFLVIILSGIGAYLVRLVETEGEGLFTKQILGIILGVFVLVVVSLIDYHFISQFYIILYIINLVLLVAVRIGGVTINSSKRWLQIGPIQFQPSELSKIITIIVLAKLFTIFRDKMNKFYVLLLTGILTAIPTFFILIQTNLSTSIVIMFVFVIMIFGAGLSYKIILPILIIGVPAILGLLWCIDQNYDIFFLTDYQQTRIESFLNPEADTSNATMYQQDNSIQVIGSGKLIGKLLTEGEESLQSDTYVPISESDFIFSVIGEALGFIGGCVIIVILSIIIFKCISIAYHAPDFIGMLIAIGVASMFMFQVFVNIGVATALLPNTGIPLPFVSYGLSSMISSMIAIGLVMNISLQRKNKRG</sequence>
<evidence type="ECO:0000313" key="8">
    <source>
        <dbReference type="Proteomes" id="UP000464314"/>
    </source>
</evidence>
<dbReference type="Pfam" id="PF01098">
    <property type="entry name" value="FTSW_RODA_SPOVE"/>
    <property type="match status" value="1"/>
</dbReference>
<dbReference type="RefSeq" id="WP_161839074.1">
    <property type="nucleotide sequence ID" value="NZ_CP048000.1"/>
</dbReference>
<feature type="transmembrane region" description="Helical" evidence="6">
    <location>
        <begin position="71"/>
        <end position="91"/>
    </location>
</feature>
<dbReference type="PANTHER" id="PTHR30474:SF1">
    <property type="entry name" value="PEPTIDOGLYCAN GLYCOSYLTRANSFERASE MRDB"/>
    <property type="match status" value="1"/>
</dbReference>
<accession>A0A6P1TPW6</accession>
<keyword evidence="3" id="KW-0133">Cell shape</keyword>
<name>A0A6P1TPW6_9FIRM</name>